<keyword evidence="2" id="KW-0812">Transmembrane</keyword>
<dbReference type="InterPro" id="IPR052521">
    <property type="entry name" value="Cell_div_SPOR-domain"/>
</dbReference>
<dbReference type="AlphaFoldDB" id="A0A0H2XBZ6"/>
<reference evidence="3 4" key="1">
    <citation type="journal article" date="2005" name="Genome Res.">
        <title>Comparative and functional genomic analyses of the pathogenicity of phytopathogen Xanthomonas campestris pv. campestris.</title>
        <authorList>
            <person name="Qian W."/>
            <person name="Jia Y."/>
            <person name="Ren S.X."/>
            <person name="He Y.Q."/>
            <person name="Feng J.X."/>
            <person name="Lu L.F."/>
            <person name="Sun Q."/>
            <person name="Ying G."/>
            <person name="Tang D.J."/>
            <person name="Tang H."/>
            <person name="Wu W."/>
            <person name="Hao P."/>
            <person name="Wang L."/>
            <person name="Jiang B.L."/>
            <person name="Zeng S."/>
            <person name="Gu W.Y."/>
            <person name="Lu G."/>
            <person name="Rong L."/>
            <person name="Tian Y."/>
            <person name="Yao Z."/>
            <person name="Fu G."/>
            <person name="Chen B."/>
            <person name="Fang R."/>
            <person name="Qiang B."/>
            <person name="Chen Z."/>
            <person name="Zhao G.P."/>
            <person name="Tang J.L."/>
            <person name="He C."/>
        </authorList>
    </citation>
    <scope>NUCLEOTIDE SEQUENCE [LARGE SCALE GENOMIC DNA]</scope>
    <source>
        <strain evidence="3 4">8004</strain>
    </source>
</reference>
<dbReference type="Proteomes" id="UP000000420">
    <property type="component" value="Chromosome"/>
</dbReference>
<dbReference type="EMBL" id="CP000050">
    <property type="protein sequence ID" value="AAY50985.1"/>
    <property type="molecule type" value="Genomic_DNA"/>
</dbReference>
<name>A0A0H2XBZ6_XANC8</name>
<evidence type="ECO:0000313" key="3">
    <source>
        <dbReference type="EMBL" id="AAY50985.1"/>
    </source>
</evidence>
<protein>
    <recommendedName>
        <fullName evidence="5">Sporulation protein</fullName>
    </recommendedName>
</protein>
<feature type="transmembrane region" description="Helical" evidence="2">
    <location>
        <begin position="21"/>
        <end position="42"/>
    </location>
</feature>
<keyword evidence="2" id="KW-0472">Membrane</keyword>
<evidence type="ECO:0000313" key="4">
    <source>
        <dbReference type="Proteomes" id="UP000000420"/>
    </source>
</evidence>
<dbReference type="GO" id="GO:0042834">
    <property type="term" value="F:peptidoglycan binding"/>
    <property type="evidence" value="ECO:0007669"/>
    <property type="project" value="TreeGrafter"/>
</dbReference>
<gene>
    <name evidence="3" type="ordered locus">XC_3946</name>
</gene>
<dbReference type="GO" id="GO:0032153">
    <property type="term" value="C:cell division site"/>
    <property type="evidence" value="ECO:0007669"/>
    <property type="project" value="TreeGrafter"/>
</dbReference>
<dbReference type="PANTHER" id="PTHR38687:SF1">
    <property type="entry name" value="CELL DIVISION PROTEIN DEDD"/>
    <property type="match status" value="1"/>
</dbReference>
<dbReference type="PANTHER" id="PTHR38687">
    <property type="entry name" value="CELL DIVISION PROTEIN DEDD-RELATED"/>
    <property type="match status" value="1"/>
</dbReference>
<feature type="region of interest" description="Disordered" evidence="1">
    <location>
        <begin position="52"/>
        <end position="92"/>
    </location>
</feature>
<dbReference type="HOGENOM" id="CLU_660466_0_0_6"/>
<proteinExistence type="predicted"/>
<dbReference type="KEGG" id="xcb:XC_3946"/>
<evidence type="ECO:0008006" key="5">
    <source>
        <dbReference type="Google" id="ProtNLM"/>
    </source>
</evidence>
<keyword evidence="2" id="KW-1133">Transmembrane helix</keyword>
<organism evidence="3 4">
    <name type="scientific">Xanthomonas campestris pv. campestris (strain 8004)</name>
    <dbReference type="NCBI Taxonomy" id="314565"/>
    <lineage>
        <taxon>Bacteria</taxon>
        <taxon>Pseudomonadati</taxon>
        <taxon>Pseudomonadota</taxon>
        <taxon>Gammaproteobacteria</taxon>
        <taxon>Lysobacterales</taxon>
        <taxon>Lysobacteraceae</taxon>
        <taxon>Xanthomonas</taxon>
    </lineage>
</organism>
<dbReference type="GO" id="GO:0030428">
    <property type="term" value="C:cell septum"/>
    <property type="evidence" value="ECO:0007669"/>
    <property type="project" value="TreeGrafter"/>
</dbReference>
<accession>A0A0H2XBZ6</accession>
<evidence type="ECO:0000256" key="1">
    <source>
        <dbReference type="SAM" id="MobiDB-lite"/>
    </source>
</evidence>
<dbReference type="GO" id="GO:0032506">
    <property type="term" value="P:cytokinetic process"/>
    <property type="evidence" value="ECO:0007669"/>
    <property type="project" value="TreeGrafter"/>
</dbReference>
<feature type="compositionally biased region" description="Low complexity" evidence="1">
    <location>
        <begin position="169"/>
        <end position="205"/>
    </location>
</feature>
<evidence type="ECO:0000256" key="2">
    <source>
        <dbReference type="SAM" id="Phobius"/>
    </source>
</evidence>
<sequence length="416" mass="42607">MAARRGKSQARRNTSNGTPGWVWLVAGAAIAAVIFLAAPNLFKKDGDGFLRVGPRPNPDAQPAPVADTDVDTPAELPKPSAPPAKPAVKPGDAQTQYDFYTLLPGKEVQMSDAELAASARAEEAARARAALEGKPVAPAASVAAATPTTSVPMPLNETAASAPKPLPETAPARPAATPAPASTAAVTTPAAASAAKPAASAAAAPGRGRHHPLHPAGRLVRRLGRCGVDQGQAGDDGPGRTRGVGRHRWQDGLPCAHGAVWQCRRIGRGQAEAHRQWAAGHRHQGAVNTGDAPGRCAAAVGADRHGAGHRADSRPHPDRWPRCSAAGRTVICGARRPGHLAAIRRPCAPGAGRLQRQLAWLPGLLATGWRAPAAGSHGDRRLCRHAAELAAAGAVSAAPGAAVARLGRRRTADRPA</sequence>
<feature type="region of interest" description="Disordered" evidence="1">
    <location>
        <begin position="148"/>
        <end position="214"/>
    </location>
</feature>